<dbReference type="AlphaFoldDB" id="A0A2S9JDG8"/>
<evidence type="ECO:0000313" key="3">
    <source>
        <dbReference type="Proteomes" id="UP000238563"/>
    </source>
</evidence>
<proteinExistence type="predicted"/>
<keyword evidence="1" id="KW-0472">Membrane</keyword>
<keyword evidence="1" id="KW-0812">Transmembrane</keyword>
<dbReference type="Proteomes" id="UP000238563">
    <property type="component" value="Unassembled WGS sequence"/>
</dbReference>
<evidence type="ECO:0008006" key="4">
    <source>
        <dbReference type="Google" id="ProtNLM"/>
    </source>
</evidence>
<keyword evidence="3" id="KW-1185">Reference proteome</keyword>
<evidence type="ECO:0000313" key="2">
    <source>
        <dbReference type="EMBL" id="PRD50909.1"/>
    </source>
</evidence>
<feature type="transmembrane region" description="Helical" evidence="1">
    <location>
        <begin position="84"/>
        <end position="102"/>
    </location>
</feature>
<evidence type="ECO:0000256" key="1">
    <source>
        <dbReference type="SAM" id="Phobius"/>
    </source>
</evidence>
<protein>
    <recommendedName>
        <fullName evidence="4">DUF883 domain-containing protein</fullName>
    </recommendedName>
</protein>
<dbReference type="EMBL" id="PVBT01000006">
    <property type="protein sequence ID" value="PRD50909.1"/>
    <property type="molecule type" value="Genomic_DNA"/>
</dbReference>
<comment type="caution">
    <text evidence="2">The sequence shown here is derived from an EMBL/GenBank/DDBJ whole genome shotgun (WGS) entry which is preliminary data.</text>
</comment>
<accession>A0A2S9JDG8</accession>
<name>A0A2S9JDG8_9HYPH</name>
<reference evidence="2 3" key="1">
    <citation type="submission" date="2018-02" db="EMBL/GenBank/DDBJ databases">
        <title>The draft genome of Phyllobacterium myrsinacearum DSM5892.</title>
        <authorList>
            <person name="Li L."/>
            <person name="Liu L."/>
            <person name="Zhang X."/>
            <person name="Wang T."/>
        </authorList>
    </citation>
    <scope>NUCLEOTIDE SEQUENCE [LARGE SCALE GENOMIC DNA]</scope>
    <source>
        <strain evidence="2 3">DSM 5892</strain>
    </source>
</reference>
<keyword evidence="1" id="KW-1133">Transmembrane helix</keyword>
<gene>
    <name evidence="2" type="ORF">C5750_18835</name>
</gene>
<sequence>MAMDSAEPIPTDDDRARLQREIEDLKRDLAALTQTLTDKGVQLLDDLEGDDSSAFDAIKDGGRRAARAVGHQARRIGDIQTRNSVSTLMVIAGLGIVIGMLAR</sequence>
<organism evidence="2 3">
    <name type="scientific">Phyllobacterium myrsinacearum</name>
    <dbReference type="NCBI Taxonomy" id="28101"/>
    <lineage>
        <taxon>Bacteria</taxon>
        <taxon>Pseudomonadati</taxon>
        <taxon>Pseudomonadota</taxon>
        <taxon>Alphaproteobacteria</taxon>
        <taxon>Hyphomicrobiales</taxon>
        <taxon>Phyllobacteriaceae</taxon>
        <taxon>Phyllobacterium</taxon>
    </lineage>
</organism>